<sequence>MVRACVRKLALPTPPSPSHPDTLGAELAISSYHPRVPKNIDAAYYIDGMEDPNGSVQDGTGRHNDNLPAAHYECRFEVG</sequence>
<reference evidence="1 2" key="1">
    <citation type="journal article" date="2024" name="BMC Genomics">
        <title>De novo assembly and annotation of Popillia japonica's genome with initial clues to its potential as an invasive pest.</title>
        <authorList>
            <person name="Cucini C."/>
            <person name="Boschi S."/>
            <person name="Funari R."/>
            <person name="Cardaioli E."/>
            <person name="Iannotti N."/>
            <person name="Marturano G."/>
            <person name="Paoli F."/>
            <person name="Bruttini M."/>
            <person name="Carapelli A."/>
            <person name="Frati F."/>
            <person name="Nardi F."/>
        </authorList>
    </citation>
    <scope>NUCLEOTIDE SEQUENCE [LARGE SCALE GENOMIC DNA]</scope>
    <source>
        <strain evidence="1">DMR45628</strain>
    </source>
</reference>
<dbReference type="EMBL" id="JASPKY010000463">
    <property type="protein sequence ID" value="KAK9696059.1"/>
    <property type="molecule type" value="Genomic_DNA"/>
</dbReference>
<accession>A0AAW1IZZ8</accession>
<organism evidence="1 2">
    <name type="scientific">Popillia japonica</name>
    <name type="common">Japanese beetle</name>
    <dbReference type="NCBI Taxonomy" id="7064"/>
    <lineage>
        <taxon>Eukaryota</taxon>
        <taxon>Metazoa</taxon>
        <taxon>Ecdysozoa</taxon>
        <taxon>Arthropoda</taxon>
        <taxon>Hexapoda</taxon>
        <taxon>Insecta</taxon>
        <taxon>Pterygota</taxon>
        <taxon>Neoptera</taxon>
        <taxon>Endopterygota</taxon>
        <taxon>Coleoptera</taxon>
        <taxon>Polyphaga</taxon>
        <taxon>Scarabaeiformia</taxon>
        <taxon>Scarabaeidae</taxon>
        <taxon>Rutelinae</taxon>
        <taxon>Popillia</taxon>
    </lineage>
</organism>
<protein>
    <submittedName>
        <fullName evidence="1">Uncharacterized protein</fullName>
    </submittedName>
</protein>
<comment type="caution">
    <text evidence="1">The sequence shown here is derived from an EMBL/GenBank/DDBJ whole genome shotgun (WGS) entry which is preliminary data.</text>
</comment>
<evidence type="ECO:0000313" key="1">
    <source>
        <dbReference type="EMBL" id="KAK9696059.1"/>
    </source>
</evidence>
<proteinExistence type="predicted"/>
<gene>
    <name evidence="1" type="ORF">QE152_g32165</name>
</gene>
<keyword evidence="2" id="KW-1185">Reference proteome</keyword>
<dbReference type="AlphaFoldDB" id="A0AAW1IZZ8"/>
<name>A0AAW1IZZ8_POPJA</name>
<evidence type="ECO:0000313" key="2">
    <source>
        <dbReference type="Proteomes" id="UP001458880"/>
    </source>
</evidence>
<dbReference type="Proteomes" id="UP001458880">
    <property type="component" value="Unassembled WGS sequence"/>
</dbReference>